<dbReference type="Pfam" id="PF00005">
    <property type="entry name" value="ABC_tran"/>
    <property type="match status" value="1"/>
</dbReference>
<dbReference type="PROSITE" id="PS00211">
    <property type="entry name" value="ABC_TRANSPORTER_1"/>
    <property type="match status" value="1"/>
</dbReference>
<proteinExistence type="predicted"/>
<evidence type="ECO:0000256" key="1">
    <source>
        <dbReference type="ARBA" id="ARBA00022448"/>
    </source>
</evidence>
<protein>
    <submittedName>
        <fullName evidence="5">ABC transporter</fullName>
    </submittedName>
</protein>
<name>A0AAU7B1F8_9ACTN</name>
<keyword evidence="3" id="KW-0067">ATP-binding</keyword>
<evidence type="ECO:0000313" key="5">
    <source>
        <dbReference type="EMBL" id="XAY07701.1"/>
    </source>
</evidence>
<dbReference type="Gene3D" id="3.40.50.300">
    <property type="entry name" value="P-loop containing nucleotide triphosphate hydrolases"/>
    <property type="match status" value="1"/>
</dbReference>
<keyword evidence="2" id="KW-0547">Nucleotide-binding</keyword>
<dbReference type="GO" id="GO:0005524">
    <property type="term" value="F:ATP binding"/>
    <property type="evidence" value="ECO:0007669"/>
    <property type="project" value="UniProtKB-KW"/>
</dbReference>
<dbReference type="RefSeq" id="WP_354698891.1">
    <property type="nucleotide sequence ID" value="NZ_CP114014.1"/>
</dbReference>
<feature type="domain" description="ABC transporter" evidence="4">
    <location>
        <begin position="161"/>
        <end position="397"/>
    </location>
</feature>
<dbReference type="PANTHER" id="PTHR43023:SF6">
    <property type="entry name" value="INTERMEMBRANE PHOSPHOLIPID TRANSPORT SYSTEM ATP-BINDING PROTEIN MLAF"/>
    <property type="match status" value="1"/>
</dbReference>
<dbReference type="PANTHER" id="PTHR43023">
    <property type="entry name" value="PROTEIN TRIGALACTOSYLDIACYLGLYCEROL 3, CHLOROPLASTIC"/>
    <property type="match status" value="1"/>
</dbReference>
<reference evidence="5" key="1">
    <citation type="submission" date="2022-12" db="EMBL/GenBank/DDBJ databases">
        <title>Paraconexibacter alkalitolerans sp. nov. and Baekduia alba sp. nov., isolated from soil and emended description of the genera Paraconexibacter (Chun et al., 2020) and Baekduia (An et al., 2020).</title>
        <authorList>
            <person name="Vieira S."/>
            <person name="Huber K.J."/>
            <person name="Geppert A."/>
            <person name="Wolf J."/>
            <person name="Neumann-Schaal M."/>
            <person name="Muesken M."/>
            <person name="Overmann J."/>
        </authorList>
    </citation>
    <scope>NUCLEOTIDE SEQUENCE</scope>
    <source>
        <strain evidence="5">AEG42_29</strain>
    </source>
</reference>
<dbReference type="GO" id="GO:0016887">
    <property type="term" value="F:ATP hydrolysis activity"/>
    <property type="evidence" value="ECO:0007669"/>
    <property type="project" value="InterPro"/>
</dbReference>
<dbReference type="InterPro" id="IPR027417">
    <property type="entry name" value="P-loop_NTPase"/>
</dbReference>
<gene>
    <name evidence="5" type="ORF">DSM112329_04589</name>
</gene>
<dbReference type="InterPro" id="IPR003439">
    <property type="entry name" value="ABC_transporter-like_ATP-bd"/>
</dbReference>
<dbReference type="PROSITE" id="PS50893">
    <property type="entry name" value="ABC_TRANSPORTER_2"/>
    <property type="match status" value="1"/>
</dbReference>
<keyword evidence="1" id="KW-0813">Transport</keyword>
<dbReference type="InterPro" id="IPR017871">
    <property type="entry name" value="ABC_transporter-like_CS"/>
</dbReference>
<dbReference type="InterPro" id="IPR003593">
    <property type="entry name" value="AAA+_ATPase"/>
</dbReference>
<evidence type="ECO:0000256" key="2">
    <source>
        <dbReference type="ARBA" id="ARBA00022741"/>
    </source>
</evidence>
<evidence type="ECO:0000259" key="4">
    <source>
        <dbReference type="PROSITE" id="PS50893"/>
    </source>
</evidence>
<organism evidence="5">
    <name type="scientific">Paraconexibacter sp. AEG42_29</name>
    <dbReference type="NCBI Taxonomy" id="2997339"/>
    <lineage>
        <taxon>Bacteria</taxon>
        <taxon>Bacillati</taxon>
        <taxon>Actinomycetota</taxon>
        <taxon>Thermoleophilia</taxon>
        <taxon>Solirubrobacterales</taxon>
        <taxon>Paraconexibacteraceae</taxon>
        <taxon>Paraconexibacter</taxon>
    </lineage>
</organism>
<evidence type="ECO:0000256" key="3">
    <source>
        <dbReference type="ARBA" id="ARBA00022840"/>
    </source>
</evidence>
<dbReference type="SMART" id="SM00382">
    <property type="entry name" value="AAA"/>
    <property type="match status" value="1"/>
</dbReference>
<dbReference type="EMBL" id="CP114014">
    <property type="protein sequence ID" value="XAY07701.1"/>
    <property type="molecule type" value="Genomic_DNA"/>
</dbReference>
<dbReference type="AlphaFoldDB" id="A0AAU7B1F8"/>
<dbReference type="KEGG" id="parq:DSM112329_04589"/>
<sequence>MSDDLAHGGVSYAGRTVGSATLVSVDLRQAHQRVFASGRPSIERLVHVPTTVAFNVQDRADQSFTIRLDRRPCEVVDLEPSEIELFLSAKQAEAAVTGTYSLVAAILGGDVEFRGPVRKYLEVEPIIRGALQEDAGLTGVDELERGGGAVGETIDNELLAIETRGLHKAFGSNAVLRGLDLGIPEGTITVVLGPSGTGKSVLLSHIIGVLQADQGDVLIRGKSLKAMSRAEVLGLRRGIGVMFQDGALFSAMNVYDNVAFPLRQHTDLNEKEVREVVEDRLDSVGMLYAIERMPGELSGGMRKRAGLARALVLNPSIILCDEPDSGLDPVRTALLGDVLVEQHAQYGGTMIVVTHNIALAKRIADYMAVLWRGQTLAAGMAQELLSSEEPFIKQFLAGQSEGPLGMDA</sequence>
<accession>A0AAU7B1F8</accession>
<dbReference type="SUPFAM" id="SSF52540">
    <property type="entry name" value="P-loop containing nucleoside triphosphate hydrolases"/>
    <property type="match status" value="1"/>
</dbReference>